<dbReference type="CDD" id="cd05013">
    <property type="entry name" value="SIS_RpiR"/>
    <property type="match status" value="1"/>
</dbReference>
<dbReference type="Pfam" id="PF01380">
    <property type="entry name" value="SIS"/>
    <property type="match status" value="1"/>
</dbReference>
<dbReference type="EMBL" id="BAAAHP010000005">
    <property type="protein sequence ID" value="GAA0920272.1"/>
    <property type="molecule type" value="Genomic_DNA"/>
</dbReference>
<feature type="domain" description="HTH rpiR-type" evidence="5">
    <location>
        <begin position="21"/>
        <end position="97"/>
    </location>
</feature>
<dbReference type="Pfam" id="PF01418">
    <property type="entry name" value="HTH_6"/>
    <property type="match status" value="1"/>
</dbReference>
<accession>A0ABN1P0R2</accession>
<comment type="caution">
    <text evidence="7">The sequence shown here is derived from an EMBL/GenBank/DDBJ whole genome shotgun (WGS) entry which is preliminary data.</text>
</comment>
<evidence type="ECO:0000313" key="7">
    <source>
        <dbReference type="EMBL" id="GAA0920272.1"/>
    </source>
</evidence>
<dbReference type="PANTHER" id="PTHR30514:SF1">
    <property type="entry name" value="HTH-TYPE TRANSCRIPTIONAL REGULATOR HEXR-RELATED"/>
    <property type="match status" value="1"/>
</dbReference>
<keyword evidence="1" id="KW-0805">Transcription regulation</keyword>
<keyword evidence="2" id="KW-0238">DNA-binding</keyword>
<sequence length="304" mass="31870">MHPDEPVTAPGDGPPRRADEASPLQQIRDALGSLSGATRRVADTILSSPAEAGRSSITVLAARAEASAATVTRLAALLGYSGYPALRAAIATEYGRGVQGGWERDIGSVINPADPPEQVLTVLASAQSRALRNAMGSIDLAAAAQVADRMATASRIHVFGEWGDAIPARELTIRLLRIGRPTWFHEGRQASQVATSLMHRGDVALAVDRSGNDPVAQDFLARAAARGAFTAVITGTPDSATAARAEAVLFTGARENSTWTDHFAGRSSDTLMASLLWVLVAQRTPEALAEAFVSLHGPAPEPDR</sequence>
<dbReference type="Gene3D" id="1.10.10.10">
    <property type="entry name" value="Winged helix-like DNA-binding domain superfamily/Winged helix DNA-binding domain"/>
    <property type="match status" value="1"/>
</dbReference>
<reference evidence="8" key="1">
    <citation type="journal article" date="2019" name="Int. J. Syst. Evol. Microbiol.">
        <title>The Global Catalogue of Microorganisms (GCM) 10K type strain sequencing project: providing services to taxonomists for standard genome sequencing and annotation.</title>
        <authorList>
            <consortium name="The Broad Institute Genomics Platform"/>
            <consortium name="The Broad Institute Genome Sequencing Center for Infectious Disease"/>
            <person name="Wu L."/>
            <person name="Ma J."/>
        </authorList>
    </citation>
    <scope>NUCLEOTIDE SEQUENCE [LARGE SCALE GENOMIC DNA]</scope>
    <source>
        <strain evidence="8">JCM 11117</strain>
    </source>
</reference>
<dbReference type="SUPFAM" id="SSF46689">
    <property type="entry name" value="Homeodomain-like"/>
    <property type="match status" value="1"/>
</dbReference>
<proteinExistence type="predicted"/>
<evidence type="ECO:0000259" key="5">
    <source>
        <dbReference type="PROSITE" id="PS51071"/>
    </source>
</evidence>
<dbReference type="SUPFAM" id="SSF53697">
    <property type="entry name" value="SIS domain"/>
    <property type="match status" value="1"/>
</dbReference>
<dbReference type="InterPro" id="IPR009057">
    <property type="entry name" value="Homeodomain-like_sf"/>
</dbReference>
<dbReference type="InterPro" id="IPR047640">
    <property type="entry name" value="RpiR-like"/>
</dbReference>
<dbReference type="Gene3D" id="3.40.50.10490">
    <property type="entry name" value="Glucose-6-phosphate isomerase like protein, domain 1"/>
    <property type="match status" value="1"/>
</dbReference>
<evidence type="ECO:0000256" key="2">
    <source>
        <dbReference type="ARBA" id="ARBA00023125"/>
    </source>
</evidence>
<feature type="region of interest" description="Disordered" evidence="4">
    <location>
        <begin position="1"/>
        <end position="22"/>
    </location>
</feature>
<gene>
    <name evidence="7" type="ORF">GCM10009559_02740</name>
</gene>
<organism evidence="7 8">
    <name type="scientific">Pseudonocardia zijingensis</name>
    <dbReference type="NCBI Taxonomy" id="153376"/>
    <lineage>
        <taxon>Bacteria</taxon>
        <taxon>Bacillati</taxon>
        <taxon>Actinomycetota</taxon>
        <taxon>Actinomycetes</taxon>
        <taxon>Pseudonocardiales</taxon>
        <taxon>Pseudonocardiaceae</taxon>
        <taxon>Pseudonocardia</taxon>
    </lineage>
</organism>
<feature type="domain" description="SIS" evidence="6">
    <location>
        <begin position="146"/>
        <end position="298"/>
    </location>
</feature>
<dbReference type="PROSITE" id="PS51071">
    <property type="entry name" value="HTH_RPIR"/>
    <property type="match status" value="1"/>
</dbReference>
<evidence type="ECO:0000256" key="3">
    <source>
        <dbReference type="ARBA" id="ARBA00023163"/>
    </source>
</evidence>
<dbReference type="InterPro" id="IPR001347">
    <property type="entry name" value="SIS_dom"/>
</dbReference>
<evidence type="ECO:0000256" key="1">
    <source>
        <dbReference type="ARBA" id="ARBA00023015"/>
    </source>
</evidence>
<dbReference type="PANTHER" id="PTHR30514">
    <property type="entry name" value="GLUCOKINASE"/>
    <property type="match status" value="1"/>
</dbReference>
<dbReference type="InterPro" id="IPR036388">
    <property type="entry name" value="WH-like_DNA-bd_sf"/>
</dbReference>
<protein>
    <submittedName>
        <fullName evidence="7">MurR/RpiR family transcriptional regulator</fullName>
    </submittedName>
</protein>
<dbReference type="InterPro" id="IPR035472">
    <property type="entry name" value="RpiR-like_SIS"/>
</dbReference>
<dbReference type="Proteomes" id="UP001499967">
    <property type="component" value="Unassembled WGS sequence"/>
</dbReference>
<dbReference type="InterPro" id="IPR000281">
    <property type="entry name" value="HTH_RpiR"/>
</dbReference>
<evidence type="ECO:0000259" key="6">
    <source>
        <dbReference type="PROSITE" id="PS51464"/>
    </source>
</evidence>
<dbReference type="InterPro" id="IPR046348">
    <property type="entry name" value="SIS_dom_sf"/>
</dbReference>
<keyword evidence="3" id="KW-0804">Transcription</keyword>
<evidence type="ECO:0000256" key="4">
    <source>
        <dbReference type="SAM" id="MobiDB-lite"/>
    </source>
</evidence>
<name>A0ABN1P0R2_9PSEU</name>
<keyword evidence="8" id="KW-1185">Reference proteome</keyword>
<evidence type="ECO:0000313" key="8">
    <source>
        <dbReference type="Proteomes" id="UP001499967"/>
    </source>
</evidence>
<dbReference type="PROSITE" id="PS51464">
    <property type="entry name" value="SIS"/>
    <property type="match status" value="1"/>
</dbReference>